<dbReference type="InterPro" id="IPR050266">
    <property type="entry name" value="AB_hydrolase_sf"/>
</dbReference>
<dbReference type="KEGG" id="mpt:Mpe_A2772"/>
<dbReference type="AlphaFoldDB" id="A2SJI7"/>
<dbReference type="InterPro" id="IPR029058">
    <property type="entry name" value="AB_hydrolase_fold"/>
</dbReference>
<accession>A2SJI7</accession>
<dbReference type="GO" id="GO:0016020">
    <property type="term" value="C:membrane"/>
    <property type="evidence" value="ECO:0007669"/>
    <property type="project" value="TreeGrafter"/>
</dbReference>
<dbReference type="PANTHER" id="PTHR43798">
    <property type="entry name" value="MONOACYLGLYCEROL LIPASE"/>
    <property type="match status" value="1"/>
</dbReference>
<feature type="domain" description="AB hydrolase-1" evidence="2">
    <location>
        <begin position="43"/>
        <end position="297"/>
    </location>
</feature>
<dbReference type="eggNOG" id="COG2267">
    <property type="taxonomic scope" value="Bacteria"/>
</dbReference>
<dbReference type="EMBL" id="CP000555">
    <property type="protein sequence ID" value="ABM95726.1"/>
    <property type="molecule type" value="Genomic_DNA"/>
</dbReference>
<evidence type="ECO:0000256" key="1">
    <source>
        <dbReference type="ARBA" id="ARBA00022801"/>
    </source>
</evidence>
<dbReference type="STRING" id="420662.Mpe_A2772"/>
<proteinExistence type="predicted"/>
<dbReference type="RefSeq" id="WP_011830355.1">
    <property type="nucleotide sequence ID" value="NC_008825.1"/>
</dbReference>
<gene>
    <name evidence="3" type="ordered locus">Mpe_A2772</name>
</gene>
<name>A2SJI7_METPP</name>
<dbReference type="PRINTS" id="PR00111">
    <property type="entry name" value="ABHYDROLASE"/>
</dbReference>
<dbReference type="SUPFAM" id="SSF53474">
    <property type="entry name" value="alpha/beta-Hydrolases"/>
    <property type="match status" value="1"/>
</dbReference>
<dbReference type="InterPro" id="IPR000639">
    <property type="entry name" value="Epox_hydrolase-like"/>
</dbReference>
<evidence type="ECO:0000313" key="3">
    <source>
        <dbReference type="EMBL" id="ABM95726.1"/>
    </source>
</evidence>
<dbReference type="GO" id="GO:0016787">
    <property type="term" value="F:hydrolase activity"/>
    <property type="evidence" value="ECO:0007669"/>
    <property type="project" value="UniProtKB-KW"/>
</dbReference>
<dbReference type="Proteomes" id="UP000000366">
    <property type="component" value="Chromosome"/>
</dbReference>
<dbReference type="Pfam" id="PF00561">
    <property type="entry name" value="Abhydrolase_1"/>
    <property type="match status" value="1"/>
</dbReference>
<organism evidence="3 4">
    <name type="scientific">Methylibium petroleiphilum (strain ATCC BAA-1232 / LMG 22953 / PM1)</name>
    <dbReference type="NCBI Taxonomy" id="420662"/>
    <lineage>
        <taxon>Bacteria</taxon>
        <taxon>Pseudomonadati</taxon>
        <taxon>Pseudomonadota</taxon>
        <taxon>Betaproteobacteria</taxon>
        <taxon>Burkholderiales</taxon>
        <taxon>Sphaerotilaceae</taxon>
        <taxon>Methylibium</taxon>
    </lineage>
</organism>
<dbReference type="PRINTS" id="PR00412">
    <property type="entry name" value="EPOXHYDRLASE"/>
</dbReference>
<reference evidence="3 4" key="1">
    <citation type="journal article" date="2007" name="J. Bacteriol.">
        <title>Whole-genome analysis of the methyl tert-butyl ether-degrading beta-proteobacterium Methylibium petroleiphilum PM1.</title>
        <authorList>
            <person name="Kane S.R."/>
            <person name="Chakicherla A.Y."/>
            <person name="Chain P.S.G."/>
            <person name="Schmidt R."/>
            <person name="Shin M.W."/>
            <person name="Legler T.C."/>
            <person name="Scow K.M."/>
            <person name="Larimer F.W."/>
            <person name="Lucas S.M."/>
            <person name="Richardson P.M."/>
            <person name="Hristova K.R."/>
        </authorList>
    </citation>
    <scope>NUCLEOTIDE SEQUENCE [LARGE SCALE GENOMIC DNA]</scope>
    <source>
        <strain evidence="4">ATCC BAA-1232 / LMG 22953 / PM1</strain>
    </source>
</reference>
<keyword evidence="4" id="KW-1185">Reference proteome</keyword>
<dbReference type="Gene3D" id="3.40.50.1820">
    <property type="entry name" value="alpha/beta hydrolase"/>
    <property type="match status" value="1"/>
</dbReference>
<evidence type="ECO:0000259" key="2">
    <source>
        <dbReference type="Pfam" id="PF00561"/>
    </source>
</evidence>
<evidence type="ECO:0000313" key="4">
    <source>
        <dbReference type="Proteomes" id="UP000000366"/>
    </source>
</evidence>
<protein>
    <submittedName>
        <fullName evidence="3">Putative hydrolase protein</fullName>
    </submittedName>
</protein>
<sequence length="312" mass="34885">MTSPSSSTAPGLRPSRVLHVPVRGLHYQVHAWGDASLVAPDRPPLMLLHGWMDVGASFQFLVDALATPRLVLAPDWRGFGGSVAPPGTDSYWFADYLADLDALLDHFAPDQPVDLLGHSMGGNIVMLYAGVRPARIRRLINLEGFGMPRSAPAQAPGRYAKWLDELKAPQSLRDYASLDEVAHRLRQNNPRLTAERASWLAPHWARQTAAGRWEIQGDPAHKRSNPLLYRVDEVLACWARITAPLLWVEGRQTDVSKWWGNSYPRSDFEERLASIASTVSIERVMLEDAGHMLHHDQPEHLSEHIERFLSGP</sequence>
<dbReference type="InterPro" id="IPR000073">
    <property type="entry name" value="AB_hydrolase_1"/>
</dbReference>
<keyword evidence="1 3" id="KW-0378">Hydrolase</keyword>
<dbReference type="PANTHER" id="PTHR43798:SF31">
    <property type="entry name" value="AB HYDROLASE SUPERFAMILY PROTEIN YCLE"/>
    <property type="match status" value="1"/>
</dbReference>
<dbReference type="HOGENOM" id="CLU_020336_13_5_4"/>